<evidence type="ECO:0000256" key="1">
    <source>
        <dbReference type="SAM" id="Phobius"/>
    </source>
</evidence>
<reference evidence="2" key="2">
    <citation type="submission" date="2015-06" db="UniProtKB">
        <authorList>
            <consortium name="EnsemblMetazoa"/>
        </authorList>
    </citation>
    <scope>IDENTIFICATION</scope>
</reference>
<sequence length="140" mass="16658">MWFVEKFARFSCFSGTFLFGLVLFLKIVIKSKNHFGFTEESLQIGDANAFKVTPDMIKWICQQFVDFCFYFGIVFMFYENPIYKDLVIQCVLMFVIRIWILFLIWTYKTVEVEGIRSNDIKTKILVKLEEGHGEKIYLLK</sequence>
<proteinExistence type="predicted"/>
<dbReference type="Proteomes" id="UP000015102">
    <property type="component" value="Unassembled WGS sequence"/>
</dbReference>
<organism evidence="2 3">
    <name type="scientific">Megaselia scalaris</name>
    <name type="common">Humpbacked fly</name>
    <name type="synonym">Phora scalaris</name>
    <dbReference type="NCBI Taxonomy" id="36166"/>
    <lineage>
        <taxon>Eukaryota</taxon>
        <taxon>Metazoa</taxon>
        <taxon>Ecdysozoa</taxon>
        <taxon>Arthropoda</taxon>
        <taxon>Hexapoda</taxon>
        <taxon>Insecta</taxon>
        <taxon>Pterygota</taxon>
        <taxon>Neoptera</taxon>
        <taxon>Endopterygota</taxon>
        <taxon>Diptera</taxon>
        <taxon>Brachycera</taxon>
        <taxon>Muscomorpha</taxon>
        <taxon>Platypezoidea</taxon>
        <taxon>Phoridae</taxon>
        <taxon>Megaseliini</taxon>
        <taxon>Megaselia</taxon>
    </lineage>
</organism>
<name>T1GVA4_MEGSC</name>
<feature type="transmembrane region" description="Helical" evidence="1">
    <location>
        <begin position="7"/>
        <end position="29"/>
    </location>
</feature>
<keyword evidence="1" id="KW-1133">Transmembrane helix</keyword>
<keyword evidence="3" id="KW-1185">Reference proteome</keyword>
<feature type="transmembrane region" description="Helical" evidence="1">
    <location>
        <begin position="86"/>
        <end position="107"/>
    </location>
</feature>
<evidence type="ECO:0000313" key="2">
    <source>
        <dbReference type="EnsemblMetazoa" id="MESCA007694-PA"/>
    </source>
</evidence>
<dbReference type="EMBL" id="CAQQ02094417">
    <property type="status" value="NOT_ANNOTATED_CDS"/>
    <property type="molecule type" value="Genomic_DNA"/>
</dbReference>
<keyword evidence="1" id="KW-0472">Membrane</keyword>
<reference evidence="3" key="1">
    <citation type="submission" date="2013-02" db="EMBL/GenBank/DDBJ databases">
        <authorList>
            <person name="Hughes D."/>
        </authorList>
    </citation>
    <scope>NUCLEOTIDE SEQUENCE</scope>
    <source>
        <strain>Durham</strain>
        <strain evidence="3">NC isolate 2 -- Noor lab</strain>
    </source>
</reference>
<dbReference type="HOGENOM" id="CLU_1837383_0_0_1"/>
<protein>
    <submittedName>
        <fullName evidence="2">Uncharacterized protein</fullName>
    </submittedName>
</protein>
<keyword evidence="1" id="KW-0812">Transmembrane</keyword>
<evidence type="ECO:0000313" key="3">
    <source>
        <dbReference type="Proteomes" id="UP000015102"/>
    </source>
</evidence>
<dbReference type="AlphaFoldDB" id="T1GVA4"/>
<dbReference type="EnsemblMetazoa" id="MESCA007694-RA">
    <property type="protein sequence ID" value="MESCA007694-PA"/>
    <property type="gene ID" value="MESCA007694"/>
</dbReference>
<accession>T1GVA4</accession>